<feature type="chain" id="PRO_5022827998" evidence="5">
    <location>
        <begin position="22"/>
        <end position="576"/>
    </location>
</feature>
<dbReference type="SUPFAM" id="SSF52833">
    <property type="entry name" value="Thioredoxin-like"/>
    <property type="match status" value="1"/>
</dbReference>
<dbReference type="Pfam" id="PF00578">
    <property type="entry name" value="AhpC-TSA"/>
    <property type="match status" value="1"/>
</dbReference>
<dbReference type="InterPro" id="IPR036249">
    <property type="entry name" value="Thioredoxin-like_sf"/>
</dbReference>
<dbReference type="PANTHER" id="PTHR43640">
    <property type="entry name" value="OS07G0260300 PROTEIN"/>
    <property type="match status" value="1"/>
</dbReference>
<dbReference type="AlphaFoldDB" id="A0A5C5ZWI1"/>
<evidence type="ECO:0000259" key="7">
    <source>
        <dbReference type="PROSITE" id="PS51352"/>
    </source>
</evidence>
<sequence precursor="true">MYARSLVAVFLLLVCSSICTAWQAGPSPIGKRIESFALDNCYGKPVAMSDFDDRELIAVVFLGTECPLAKLYGRRLAQLQTKYAEQGVTIIGINSNKHDSMTELLAYQNRFDIPFPMLKDVGNRVADVFGASRTPEVFLLDRQRVIRYHGRIDDQYGVGYSREAPMRNDLAIAIDELLAGKDISSARTDVVGCHIGRVKPIEPSGEITFTKHIAPILNARCVSCHREGEIAPFTLTSYKDVMGWEDTIIEVIDENRMPPWFANPEHGRFANDARLSERERELIVTWIDNGMPEGDAADLPEPPQFVAGWKIPEPDQVIQMRKEPFTVPAQGVVDYQRFVVDPGWDEDKYIVATEARPQNVAVVHHILAFVIPPGKKDVDLEQVLAGYAPGSLPVVCPDGVAVHVKAGSKLLFELHYTPNGTEQTDLSYVGVCFTEKEKVQKPLIGRIAVNTKFQIPAHDDDYEVRAKYKVQEDEALLSMTPHMHLRGKAFRYEARFPNGEREVLLDIPRYDFNWQLKYVLAEPKKLPRGTVVECTAWYDNSGSNLSNPDPGREVGWGDQSWDEMMIGFMETVPTAE</sequence>
<dbReference type="GO" id="GO:0020037">
    <property type="term" value="F:heme binding"/>
    <property type="evidence" value="ECO:0007669"/>
    <property type="project" value="InterPro"/>
</dbReference>
<dbReference type="InterPro" id="IPR000866">
    <property type="entry name" value="AhpC/TSA"/>
</dbReference>
<reference evidence="8 9" key="1">
    <citation type="submission" date="2019-02" db="EMBL/GenBank/DDBJ databases">
        <title>Deep-cultivation of Planctomycetes and their phenomic and genomic characterization uncovers novel biology.</title>
        <authorList>
            <person name="Wiegand S."/>
            <person name="Jogler M."/>
            <person name="Boedeker C."/>
            <person name="Pinto D."/>
            <person name="Vollmers J."/>
            <person name="Rivas-Marin E."/>
            <person name="Kohn T."/>
            <person name="Peeters S.H."/>
            <person name="Heuer A."/>
            <person name="Rast P."/>
            <person name="Oberbeckmann S."/>
            <person name="Bunk B."/>
            <person name="Jeske O."/>
            <person name="Meyerdierks A."/>
            <person name="Storesund J.E."/>
            <person name="Kallscheuer N."/>
            <person name="Luecker S."/>
            <person name="Lage O.M."/>
            <person name="Pohl T."/>
            <person name="Merkel B.J."/>
            <person name="Hornburger P."/>
            <person name="Mueller R.-W."/>
            <person name="Bruemmer F."/>
            <person name="Labrenz M."/>
            <person name="Spormann A.M."/>
            <person name="Op Den Camp H."/>
            <person name="Overmann J."/>
            <person name="Amann R."/>
            <person name="Jetten M.S.M."/>
            <person name="Mascher T."/>
            <person name="Medema M.H."/>
            <person name="Devos D.P."/>
            <person name="Kaster A.-K."/>
            <person name="Ovreas L."/>
            <person name="Rohde M."/>
            <person name="Galperin M.Y."/>
            <person name="Jogler C."/>
        </authorList>
    </citation>
    <scope>NUCLEOTIDE SEQUENCE [LARGE SCALE GENOMIC DNA]</scope>
    <source>
        <strain evidence="8 9">Pla52n</strain>
    </source>
</reference>
<dbReference type="InterPro" id="IPR008977">
    <property type="entry name" value="PHM/PNGase_F_dom_sf"/>
</dbReference>
<dbReference type="PROSITE" id="PS51352">
    <property type="entry name" value="THIOREDOXIN_2"/>
    <property type="match status" value="1"/>
</dbReference>
<dbReference type="GO" id="GO:0016209">
    <property type="term" value="F:antioxidant activity"/>
    <property type="evidence" value="ECO:0007669"/>
    <property type="project" value="InterPro"/>
</dbReference>
<keyword evidence="1 4" id="KW-0479">Metal-binding</keyword>
<dbReference type="InterPro" id="IPR047262">
    <property type="entry name" value="PRX-like1"/>
</dbReference>
<gene>
    <name evidence="8" type="primary">resA_8</name>
    <name evidence="8" type="ORF">Pla52n_65870</name>
</gene>
<organism evidence="8 9">
    <name type="scientific">Stieleria varia</name>
    <dbReference type="NCBI Taxonomy" id="2528005"/>
    <lineage>
        <taxon>Bacteria</taxon>
        <taxon>Pseudomonadati</taxon>
        <taxon>Planctomycetota</taxon>
        <taxon>Planctomycetia</taxon>
        <taxon>Pirellulales</taxon>
        <taxon>Pirellulaceae</taxon>
        <taxon>Stieleria</taxon>
    </lineage>
</organism>
<feature type="domain" description="Thioredoxin" evidence="7">
    <location>
        <begin position="27"/>
        <end position="179"/>
    </location>
</feature>
<proteinExistence type="predicted"/>
<evidence type="ECO:0000256" key="2">
    <source>
        <dbReference type="ARBA" id="ARBA00023004"/>
    </source>
</evidence>
<dbReference type="InterPro" id="IPR036939">
    <property type="entry name" value="Cu2_ascorb_mOase_N_sf"/>
</dbReference>
<comment type="caution">
    <text evidence="8">The sequence shown here is derived from an EMBL/GenBank/DDBJ whole genome shotgun (WGS) entry which is preliminary data.</text>
</comment>
<dbReference type="EMBL" id="SJPN01000016">
    <property type="protein sequence ID" value="TWT91496.1"/>
    <property type="molecule type" value="Genomic_DNA"/>
</dbReference>
<keyword evidence="2 4" id="KW-0408">Iron</keyword>
<evidence type="ECO:0000259" key="6">
    <source>
        <dbReference type="PROSITE" id="PS51007"/>
    </source>
</evidence>
<accession>A0A5C5ZWI1</accession>
<evidence type="ECO:0000256" key="4">
    <source>
        <dbReference type="PROSITE-ProRule" id="PRU00433"/>
    </source>
</evidence>
<dbReference type="GO" id="GO:0016715">
    <property type="term" value="F:oxidoreductase activity, acting on paired donors, with incorporation or reduction of molecular oxygen, reduced ascorbate as one donor, and incorporation of one atom of oxygen"/>
    <property type="evidence" value="ECO:0007669"/>
    <property type="project" value="InterPro"/>
</dbReference>
<keyword evidence="9" id="KW-1185">Reference proteome</keyword>
<protein>
    <submittedName>
        <fullName evidence="8">Thiol-disulfide oxidoreductase ResA</fullName>
    </submittedName>
</protein>
<dbReference type="PROSITE" id="PS51007">
    <property type="entry name" value="CYTC"/>
    <property type="match status" value="1"/>
</dbReference>
<dbReference type="Gene3D" id="3.40.30.10">
    <property type="entry name" value="Glutaredoxin"/>
    <property type="match status" value="1"/>
</dbReference>
<evidence type="ECO:0000256" key="5">
    <source>
        <dbReference type="SAM" id="SignalP"/>
    </source>
</evidence>
<evidence type="ECO:0000313" key="9">
    <source>
        <dbReference type="Proteomes" id="UP000320176"/>
    </source>
</evidence>
<keyword evidence="5" id="KW-0732">Signal</keyword>
<dbReference type="Proteomes" id="UP000320176">
    <property type="component" value="Unassembled WGS sequence"/>
</dbReference>
<feature type="signal peptide" evidence="5">
    <location>
        <begin position="1"/>
        <end position="21"/>
    </location>
</feature>
<dbReference type="InterPro" id="IPR009056">
    <property type="entry name" value="Cyt_c-like_dom"/>
</dbReference>
<dbReference type="Gene3D" id="2.60.120.310">
    <property type="entry name" value="Copper type II, ascorbate-dependent monooxygenase, N-terminal domain"/>
    <property type="match status" value="1"/>
</dbReference>
<dbReference type="PANTHER" id="PTHR43640:SF1">
    <property type="entry name" value="THIOREDOXIN-DEPENDENT PEROXIREDOXIN"/>
    <property type="match status" value="1"/>
</dbReference>
<evidence type="ECO:0000256" key="1">
    <source>
        <dbReference type="ARBA" id="ARBA00022723"/>
    </source>
</evidence>
<dbReference type="Gene3D" id="2.60.120.230">
    <property type="match status" value="1"/>
</dbReference>
<dbReference type="InterPro" id="IPR014784">
    <property type="entry name" value="Cu2_ascorb_mOase-like_C"/>
</dbReference>
<feature type="domain" description="Cytochrome c" evidence="6">
    <location>
        <begin position="200"/>
        <end position="291"/>
    </location>
</feature>
<dbReference type="OrthoDB" id="9788721at2"/>
<evidence type="ECO:0000256" key="3">
    <source>
        <dbReference type="ARBA" id="ARBA00023157"/>
    </source>
</evidence>
<name>A0A5C5ZWI1_9BACT</name>
<dbReference type="SUPFAM" id="SSF49742">
    <property type="entry name" value="PHM/PNGase F"/>
    <property type="match status" value="2"/>
</dbReference>
<keyword evidence="3" id="KW-1015">Disulfide bond</keyword>
<dbReference type="GO" id="GO:0005507">
    <property type="term" value="F:copper ion binding"/>
    <property type="evidence" value="ECO:0007669"/>
    <property type="project" value="InterPro"/>
</dbReference>
<dbReference type="InterPro" id="IPR013766">
    <property type="entry name" value="Thioredoxin_domain"/>
</dbReference>
<keyword evidence="4" id="KW-0349">Heme</keyword>
<dbReference type="GO" id="GO:0009055">
    <property type="term" value="F:electron transfer activity"/>
    <property type="evidence" value="ECO:0007669"/>
    <property type="project" value="InterPro"/>
</dbReference>
<evidence type="ECO:0000313" key="8">
    <source>
        <dbReference type="EMBL" id="TWT91496.1"/>
    </source>
</evidence>